<keyword evidence="3" id="KW-1185">Reference proteome</keyword>
<dbReference type="SUPFAM" id="SSF54523">
    <property type="entry name" value="Pili subunits"/>
    <property type="match status" value="1"/>
</dbReference>
<evidence type="ECO:0000313" key="2">
    <source>
        <dbReference type="EMBL" id="QDT66672.1"/>
    </source>
</evidence>
<dbReference type="Proteomes" id="UP000319976">
    <property type="component" value="Chromosome"/>
</dbReference>
<protein>
    <submittedName>
        <fullName evidence="2">Fimbrial protein</fullName>
    </submittedName>
</protein>
<dbReference type="PANTHER" id="PTHR30093:SF2">
    <property type="entry name" value="TYPE II SECRETION SYSTEM PROTEIN H"/>
    <property type="match status" value="1"/>
</dbReference>
<gene>
    <name evidence="2" type="primary">pilE_1</name>
    <name evidence="2" type="ORF">V22_39430</name>
</gene>
<feature type="domain" description="DUF1559" evidence="1">
    <location>
        <begin position="31"/>
        <end position="336"/>
    </location>
</feature>
<evidence type="ECO:0000313" key="3">
    <source>
        <dbReference type="Proteomes" id="UP000319976"/>
    </source>
</evidence>
<name>A0A517TE83_9PLAN</name>
<dbReference type="InterPro" id="IPR012902">
    <property type="entry name" value="N_methyl_site"/>
</dbReference>
<dbReference type="InterPro" id="IPR045584">
    <property type="entry name" value="Pilin-like"/>
</dbReference>
<dbReference type="Gene3D" id="3.30.700.10">
    <property type="entry name" value="Glycoprotein, Type 4 Pilin"/>
    <property type="match status" value="1"/>
</dbReference>
<organism evidence="2 3">
    <name type="scientific">Calycomorphotria hydatis</name>
    <dbReference type="NCBI Taxonomy" id="2528027"/>
    <lineage>
        <taxon>Bacteria</taxon>
        <taxon>Pseudomonadati</taxon>
        <taxon>Planctomycetota</taxon>
        <taxon>Planctomycetia</taxon>
        <taxon>Planctomycetales</taxon>
        <taxon>Planctomycetaceae</taxon>
        <taxon>Calycomorphotria</taxon>
    </lineage>
</organism>
<dbReference type="PANTHER" id="PTHR30093">
    <property type="entry name" value="GENERAL SECRETION PATHWAY PROTEIN G"/>
    <property type="match status" value="1"/>
</dbReference>
<sequence length="372" mass="40551">MSRRRGFTLIELLVVIAIIAILIALLLPAVQQAREAARRSQCKNNFKQIGLAMHNYHDNFGVFPPGVCMSAQVASSGDVTGVSQANLCDNDTSNNLTGPPAVSNNRYGWSWSAFILPQMEQTNLYKAIDVGGRPYDFANRLIPTSSAYDSALRDQIQQRQEPFRCPSDPAPATWQKGMAQGLWNVPQLTGNAAWGAELPLTNYVAGHTHHNAVPDTHWNCDGGGVDDYSGIFGLNSKTRVRDITDGTSNTIMAGERSFDHVYRLDTEERHTAAAMLIGNFNSQYANSSSWAGSGPINPERSGYSIPDRYGYSSRHVGGSQFLFADGSVHFISENIEYVNSSGIIEEQPGNAVIDSLLESLEARADGNVVGEF</sequence>
<dbReference type="Pfam" id="PF07963">
    <property type="entry name" value="N_methyl"/>
    <property type="match status" value="1"/>
</dbReference>
<proteinExistence type="predicted"/>
<reference evidence="2 3" key="1">
    <citation type="submission" date="2019-02" db="EMBL/GenBank/DDBJ databases">
        <title>Deep-cultivation of Planctomycetes and their phenomic and genomic characterization uncovers novel biology.</title>
        <authorList>
            <person name="Wiegand S."/>
            <person name="Jogler M."/>
            <person name="Boedeker C."/>
            <person name="Pinto D."/>
            <person name="Vollmers J."/>
            <person name="Rivas-Marin E."/>
            <person name="Kohn T."/>
            <person name="Peeters S.H."/>
            <person name="Heuer A."/>
            <person name="Rast P."/>
            <person name="Oberbeckmann S."/>
            <person name="Bunk B."/>
            <person name="Jeske O."/>
            <person name="Meyerdierks A."/>
            <person name="Storesund J.E."/>
            <person name="Kallscheuer N."/>
            <person name="Luecker S."/>
            <person name="Lage O.M."/>
            <person name="Pohl T."/>
            <person name="Merkel B.J."/>
            <person name="Hornburger P."/>
            <person name="Mueller R.-W."/>
            <person name="Bruemmer F."/>
            <person name="Labrenz M."/>
            <person name="Spormann A.M."/>
            <person name="Op den Camp H."/>
            <person name="Overmann J."/>
            <person name="Amann R."/>
            <person name="Jetten M.S.M."/>
            <person name="Mascher T."/>
            <person name="Medema M.H."/>
            <person name="Devos D.P."/>
            <person name="Kaster A.-K."/>
            <person name="Ovreas L."/>
            <person name="Rohde M."/>
            <person name="Galperin M.Y."/>
            <person name="Jogler C."/>
        </authorList>
    </citation>
    <scope>NUCLEOTIDE SEQUENCE [LARGE SCALE GENOMIC DNA]</scope>
    <source>
        <strain evidence="2 3">V22</strain>
    </source>
</reference>
<dbReference type="RefSeq" id="WP_145265941.1">
    <property type="nucleotide sequence ID" value="NZ_CP036316.1"/>
</dbReference>
<dbReference type="AlphaFoldDB" id="A0A517TE83"/>
<accession>A0A517TE83</accession>
<dbReference type="InterPro" id="IPR027558">
    <property type="entry name" value="Pre_pil_HX9DG_C"/>
</dbReference>
<evidence type="ECO:0000259" key="1">
    <source>
        <dbReference type="Pfam" id="PF07596"/>
    </source>
</evidence>
<dbReference type="NCBIfam" id="TIGR04294">
    <property type="entry name" value="pre_pil_HX9DG"/>
    <property type="match status" value="1"/>
</dbReference>
<dbReference type="InterPro" id="IPR011453">
    <property type="entry name" value="DUF1559"/>
</dbReference>
<dbReference type="PROSITE" id="PS00409">
    <property type="entry name" value="PROKAR_NTER_METHYL"/>
    <property type="match status" value="1"/>
</dbReference>
<dbReference type="Pfam" id="PF07596">
    <property type="entry name" value="SBP_bac_10"/>
    <property type="match status" value="1"/>
</dbReference>
<dbReference type="EMBL" id="CP036316">
    <property type="protein sequence ID" value="QDT66672.1"/>
    <property type="molecule type" value="Genomic_DNA"/>
</dbReference>
<dbReference type="NCBIfam" id="TIGR02532">
    <property type="entry name" value="IV_pilin_GFxxxE"/>
    <property type="match status" value="1"/>
</dbReference>
<dbReference type="KEGG" id="chya:V22_39430"/>